<evidence type="ECO:0000313" key="1">
    <source>
        <dbReference type="EMBL" id="ACB75982.1"/>
    </source>
</evidence>
<name>B1ZV12_OPITP</name>
<gene>
    <name evidence="1" type="ordered locus">Oter_2701</name>
</gene>
<protein>
    <submittedName>
        <fullName evidence="1">Uncharacterized protein</fullName>
    </submittedName>
</protein>
<dbReference type="EMBL" id="CP001032">
    <property type="protein sequence ID" value="ACB75982.1"/>
    <property type="molecule type" value="Genomic_DNA"/>
</dbReference>
<accession>B1ZV12</accession>
<evidence type="ECO:0000313" key="2">
    <source>
        <dbReference type="Proteomes" id="UP000007013"/>
    </source>
</evidence>
<dbReference type="Proteomes" id="UP000007013">
    <property type="component" value="Chromosome"/>
</dbReference>
<sequence>MKAFLAIAAFLSFAMMWGIAFVATEWRQRYEVEVEDDE</sequence>
<dbReference type="HOGENOM" id="CLU_3330914_0_0_0"/>
<keyword evidence="2" id="KW-1185">Reference proteome</keyword>
<proteinExistence type="predicted"/>
<organism evidence="1 2">
    <name type="scientific">Opitutus terrae (strain DSM 11246 / JCM 15787 / PB90-1)</name>
    <dbReference type="NCBI Taxonomy" id="452637"/>
    <lineage>
        <taxon>Bacteria</taxon>
        <taxon>Pseudomonadati</taxon>
        <taxon>Verrucomicrobiota</taxon>
        <taxon>Opitutia</taxon>
        <taxon>Opitutales</taxon>
        <taxon>Opitutaceae</taxon>
        <taxon>Opitutus</taxon>
    </lineage>
</organism>
<dbReference type="KEGG" id="ote:Oter_2701"/>
<reference evidence="1 2" key="1">
    <citation type="journal article" date="2011" name="J. Bacteriol.">
        <title>Genome sequence of the verrucomicrobium Opitutus terrae PB90-1, an abundant inhabitant of rice paddy soil ecosystems.</title>
        <authorList>
            <person name="van Passel M.W."/>
            <person name="Kant R."/>
            <person name="Palva A."/>
            <person name="Copeland A."/>
            <person name="Lucas S."/>
            <person name="Lapidus A."/>
            <person name="Glavina del Rio T."/>
            <person name="Pitluck S."/>
            <person name="Goltsman E."/>
            <person name="Clum A."/>
            <person name="Sun H."/>
            <person name="Schmutz J."/>
            <person name="Larimer F.W."/>
            <person name="Land M.L."/>
            <person name="Hauser L."/>
            <person name="Kyrpides N."/>
            <person name="Mikhailova N."/>
            <person name="Richardson P.P."/>
            <person name="Janssen P.H."/>
            <person name="de Vos W.M."/>
            <person name="Smidt H."/>
        </authorList>
    </citation>
    <scope>NUCLEOTIDE SEQUENCE [LARGE SCALE GENOMIC DNA]</scope>
    <source>
        <strain evidence="2">DSM 11246 / JCM 15787 / PB90-1</strain>
    </source>
</reference>
<dbReference type="AlphaFoldDB" id="B1ZV12"/>